<protein>
    <submittedName>
        <fullName evidence="1">Uncharacterized protein</fullName>
    </submittedName>
</protein>
<dbReference type="EMBL" id="BLAB01000001">
    <property type="protein sequence ID" value="GER92775.1"/>
    <property type="molecule type" value="Genomic_DNA"/>
</dbReference>
<dbReference type="AlphaFoldDB" id="A0A5J4KXU4"/>
<name>A0A5J4KXU4_9ZZZZ</name>
<sequence length="72" mass="8520">MVKKTLVKSFYNGIYVTCYECDGVKYVANQHGDWDVYEGQYERGARTRTIPKESEEIKKIISECQRHEKGRR</sequence>
<evidence type="ECO:0000313" key="1">
    <source>
        <dbReference type="EMBL" id="GER92775.1"/>
    </source>
</evidence>
<reference evidence="1" key="1">
    <citation type="submission" date="2019-10" db="EMBL/GenBank/DDBJ databases">
        <title>Metagenomic sequencing of thiosulfate-disproportionating enrichment culture.</title>
        <authorList>
            <person name="Umezawa K."/>
            <person name="Kojima H."/>
            <person name="Fukui M."/>
        </authorList>
    </citation>
    <scope>NUCLEOTIDE SEQUENCE</scope>
    <source>
        <strain evidence="1">45J</strain>
    </source>
</reference>
<comment type="caution">
    <text evidence="1">The sequence shown here is derived from an EMBL/GenBank/DDBJ whole genome shotgun (WGS) entry which is preliminary data.</text>
</comment>
<proteinExistence type="predicted"/>
<organism evidence="1">
    <name type="scientific">hot springs metagenome</name>
    <dbReference type="NCBI Taxonomy" id="433727"/>
    <lineage>
        <taxon>unclassified sequences</taxon>
        <taxon>metagenomes</taxon>
        <taxon>ecological metagenomes</taxon>
    </lineage>
</organism>
<gene>
    <name evidence="1" type="ORF">A45J_0500</name>
</gene>
<accession>A0A5J4KXU4</accession>